<sequence length="124" mass="13729">MERRTQTPIAGSSKSDDSKIVTSIQLRNYQLISKSWPKPLSSFRHVSFTLKLLDLSLLYQILAPPLNLHLLQSKLIVSQLLASARVVFACTSLLSNACEDEVPLPQQVFGGHSYGANNYLICLA</sequence>
<evidence type="ECO:0000313" key="1">
    <source>
        <dbReference type="EMBL" id="KAI5059137.1"/>
    </source>
</evidence>
<accession>A0A9D4Z3K8</accession>
<dbReference type="EMBL" id="JABFUD020000025">
    <property type="protein sequence ID" value="KAI5059137.1"/>
    <property type="molecule type" value="Genomic_DNA"/>
</dbReference>
<dbReference type="AlphaFoldDB" id="A0A9D4Z3K8"/>
<protein>
    <submittedName>
        <fullName evidence="1">Uncharacterized protein</fullName>
    </submittedName>
</protein>
<evidence type="ECO:0000313" key="2">
    <source>
        <dbReference type="Proteomes" id="UP000886520"/>
    </source>
</evidence>
<gene>
    <name evidence="1" type="ORF">GOP47_0025456</name>
</gene>
<organism evidence="1 2">
    <name type="scientific">Adiantum capillus-veneris</name>
    <name type="common">Maidenhair fern</name>
    <dbReference type="NCBI Taxonomy" id="13818"/>
    <lineage>
        <taxon>Eukaryota</taxon>
        <taxon>Viridiplantae</taxon>
        <taxon>Streptophyta</taxon>
        <taxon>Embryophyta</taxon>
        <taxon>Tracheophyta</taxon>
        <taxon>Polypodiopsida</taxon>
        <taxon>Polypodiidae</taxon>
        <taxon>Polypodiales</taxon>
        <taxon>Pteridineae</taxon>
        <taxon>Pteridaceae</taxon>
        <taxon>Vittarioideae</taxon>
        <taxon>Adiantum</taxon>
    </lineage>
</organism>
<dbReference type="Proteomes" id="UP000886520">
    <property type="component" value="Chromosome 25"/>
</dbReference>
<keyword evidence="2" id="KW-1185">Reference proteome</keyword>
<name>A0A9D4Z3K8_ADICA</name>
<proteinExistence type="predicted"/>
<reference evidence="1" key="1">
    <citation type="submission" date="2021-01" db="EMBL/GenBank/DDBJ databases">
        <title>Adiantum capillus-veneris genome.</title>
        <authorList>
            <person name="Fang Y."/>
            <person name="Liao Q."/>
        </authorList>
    </citation>
    <scope>NUCLEOTIDE SEQUENCE</scope>
    <source>
        <strain evidence="1">H3</strain>
        <tissue evidence="1">Leaf</tissue>
    </source>
</reference>
<comment type="caution">
    <text evidence="1">The sequence shown here is derived from an EMBL/GenBank/DDBJ whole genome shotgun (WGS) entry which is preliminary data.</text>
</comment>